<dbReference type="InterPro" id="IPR010496">
    <property type="entry name" value="AL/BT2_dom"/>
</dbReference>
<name>A0A562YG48_9FLAO</name>
<dbReference type="Gene3D" id="2.60.120.560">
    <property type="entry name" value="Exo-inulinase, domain 1"/>
    <property type="match status" value="1"/>
</dbReference>
<protein>
    <submittedName>
        <fullName evidence="2">DUF1080 domain-containing protein</fullName>
    </submittedName>
</protein>
<dbReference type="RefSeq" id="WP_133356176.1">
    <property type="nucleotide sequence ID" value="NZ_SMZJ02000003.1"/>
</dbReference>
<organism evidence="2 3">
    <name type="scientific">Seonamhaeicola sediminis</name>
    <dbReference type="NCBI Taxonomy" id="2528206"/>
    <lineage>
        <taxon>Bacteria</taxon>
        <taxon>Pseudomonadati</taxon>
        <taxon>Bacteroidota</taxon>
        <taxon>Flavobacteriia</taxon>
        <taxon>Flavobacteriales</taxon>
        <taxon>Flavobacteriaceae</taxon>
    </lineage>
</organism>
<proteinExistence type="predicted"/>
<keyword evidence="3" id="KW-1185">Reference proteome</keyword>
<dbReference type="OrthoDB" id="9806233at2"/>
<feature type="domain" description="3-keto-alpha-glucoside-1,2-lyase/3-keto-2-hydroxy-glucal hydratase" evidence="1">
    <location>
        <begin position="44"/>
        <end position="246"/>
    </location>
</feature>
<reference evidence="2 3" key="2">
    <citation type="submission" date="2019-07" db="EMBL/GenBank/DDBJ databases">
        <title>Seonamhaeicola sp. W255 draft genome.</title>
        <authorList>
            <person name="Zhang X.-Y."/>
            <person name="Zhang R."/>
            <person name="Zhong Y.-L."/>
            <person name="Du Z.-J."/>
        </authorList>
    </citation>
    <scope>NUCLEOTIDE SEQUENCE [LARGE SCALE GENOMIC DNA]</scope>
    <source>
        <strain evidence="2 3">W255</strain>
    </source>
</reference>
<evidence type="ECO:0000313" key="2">
    <source>
        <dbReference type="EMBL" id="TWO33355.1"/>
    </source>
</evidence>
<dbReference type="Proteomes" id="UP000295814">
    <property type="component" value="Unassembled WGS sequence"/>
</dbReference>
<reference evidence="2 3" key="1">
    <citation type="submission" date="2019-03" db="EMBL/GenBank/DDBJ databases">
        <authorList>
            <person name="Zhong Y.L."/>
        </authorList>
    </citation>
    <scope>NUCLEOTIDE SEQUENCE [LARGE SCALE GENOMIC DNA]</scope>
    <source>
        <strain evidence="2 3">W255</strain>
    </source>
</reference>
<evidence type="ECO:0000259" key="1">
    <source>
        <dbReference type="Pfam" id="PF06439"/>
    </source>
</evidence>
<dbReference type="AlphaFoldDB" id="A0A562YG48"/>
<comment type="caution">
    <text evidence="2">The sequence shown here is derived from an EMBL/GenBank/DDBJ whole genome shotgun (WGS) entry which is preliminary data.</text>
</comment>
<dbReference type="EMBL" id="SMZJ02000003">
    <property type="protein sequence ID" value="TWO33355.1"/>
    <property type="molecule type" value="Genomic_DNA"/>
</dbReference>
<sequence length="248" mass="28454">MHKNFLKLYILLIFFGCKDNSKSVNANIDQVDTNVSEKVVQTSEWIKLFDGSSLDYWRGYLKDDMPDEWVIEDGVLVFTPSEDGGKNIITKDKFKNFKLSLEWKISKGGNSGIFWGVYEDEKYSEAYHTGPEIQILDNAQHPDAKINPKFHQAGSLYDLVQPQHDVCKPAGEWNLCELEVNHKTNKGSVVLNGTKIASFPLSGSEWEELIKHSKFKDWEGFGEHHIGHIGLQDHGDKVWFRNIKIKRL</sequence>
<evidence type="ECO:0000313" key="3">
    <source>
        <dbReference type="Proteomes" id="UP000295814"/>
    </source>
</evidence>
<dbReference type="GO" id="GO:0016787">
    <property type="term" value="F:hydrolase activity"/>
    <property type="evidence" value="ECO:0007669"/>
    <property type="project" value="InterPro"/>
</dbReference>
<gene>
    <name evidence="2" type="ORF">E1J38_005535</name>
</gene>
<dbReference type="Pfam" id="PF06439">
    <property type="entry name" value="3keto-disac_hyd"/>
    <property type="match status" value="1"/>
</dbReference>
<accession>A0A562YG48</accession>